<comment type="caution">
    <text evidence="3">The sequence shown here is derived from an EMBL/GenBank/DDBJ whole genome shotgun (WGS) entry which is preliminary data.</text>
</comment>
<feature type="domain" description="Transcription regulator PadR N-terminal" evidence="2">
    <location>
        <begin position="38"/>
        <end position="105"/>
    </location>
</feature>
<dbReference type="PANTHER" id="PTHR43252">
    <property type="entry name" value="TRANSCRIPTIONAL REGULATOR YQJI"/>
    <property type="match status" value="1"/>
</dbReference>
<evidence type="ECO:0000313" key="3">
    <source>
        <dbReference type="EMBL" id="HBP29690.1"/>
    </source>
</evidence>
<sequence>MRKDRQPGHRLREHGRHRHEANFTRGRKFSSDDLQLMLLALLEKQPSHGYELVKELDSRSGGYWKPSPGMVYPALTYIQEIGYASVSVSSNKKSYALLPEGLAFLNEHRDQAEELLAMLVHLANKMKYIQGAMAADSDATGNDGWLPEFLAARLALKRALLLKSAAGPQEQKRITSILQEATAQINQPCIPPR</sequence>
<name>A0A356LF93_9BURK</name>
<protein>
    <submittedName>
        <fullName evidence="3">PadR family transcriptional regulator</fullName>
    </submittedName>
</protein>
<dbReference type="AlphaFoldDB" id="A0A356LF93"/>
<evidence type="ECO:0000256" key="1">
    <source>
        <dbReference type="SAM" id="MobiDB-lite"/>
    </source>
</evidence>
<feature type="compositionally biased region" description="Basic residues" evidence="1">
    <location>
        <begin position="8"/>
        <end position="19"/>
    </location>
</feature>
<dbReference type="Proteomes" id="UP000264036">
    <property type="component" value="Unassembled WGS sequence"/>
</dbReference>
<dbReference type="Pfam" id="PF03551">
    <property type="entry name" value="PadR"/>
    <property type="match status" value="1"/>
</dbReference>
<dbReference type="EMBL" id="DOEK01000027">
    <property type="protein sequence ID" value="HBP29690.1"/>
    <property type="molecule type" value="Genomic_DNA"/>
</dbReference>
<organism evidence="3 4">
    <name type="scientific">Advenella kashmirensis</name>
    <dbReference type="NCBI Taxonomy" id="310575"/>
    <lineage>
        <taxon>Bacteria</taxon>
        <taxon>Pseudomonadati</taxon>
        <taxon>Pseudomonadota</taxon>
        <taxon>Betaproteobacteria</taxon>
        <taxon>Burkholderiales</taxon>
        <taxon>Alcaligenaceae</taxon>
    </lineage>
</organism>
<dbReference type="PANTHER" id="PTHR43252:SF7">
    <property type="entry name" value="TRANSCRIPTIONAL REGULATOR YQJI"/>
    <property type="match status" value="1"/>
</dbReference>
<evidence type="ECO:0000259" key="2">
    <source>
        <dbReference type="Pfam" id="PF03551"/>
    </source>
</evidence>
<dbReference type="InterPro" id="IPR005149">
    <property type="entry name" value="Tscrpt_reg_PadR_N"/>
</dbReference>
<dbReference type="InterPro" id="IPR036390">
    <property type="entry name" value="WH_DNA-bd_sf"/>
</dbReference>
<gene>
    <name evidence="3" type="ORF">DD666_09775</name>
</gene>
<dbReference type="Gene3D" id="1.10.10.10">
    <property type="entry name" value="Winged helix-like DNA-binding domain superfamily/Winged helix DNA-binding domain"/>
    <property type="match status" value="1"/>
</dbReference>
<accession>A0A356LF93</accession>
<reference evidence="3 4" key="1">
    <citation type="journal article" date="2018" name="Nat. Biotechnol.">
        <title>A standardized bacterial taxonomy based on genome phylogeny substantially revises the tree of life.</title>
        <authorList>
            <person name="Parks D.H."/>
            <person name="Chuvochina M."/>
            <person name="Waite D.W."/>
            <person name="Rinke C."/>
            <person name="Skarshewski A."/>
            <person name="Chaumeil P.A."/>
            <person name="Hugenholtz P."/>
        </authorList>
    </citation>
    <scope>NUCLEOTIDE SEQUENCE [LARGE SCALE GENOMIC DNA]</scope>
    <source>
        <strain evidence="3">UBA10707</strain>
    </source>
</reference>
<dbReference type="InterPro" id="IPR036388">
    <property type="entry name" value="WH-like_DNA-bd_sf"/>
</dbReference>
<proteinExistence type="predicted"/>
<feature type="region of interest" description="Disordered" evidence="1">
    <location>
        <begin position="1"/>
        <end position="21"/>
    </location>
</feature>
<evidence type="ECO:0000313" key="4">
    <source>
        <dbReference type="Proteomes" id="UP000264036"/>
    </source>
</evidence>
<dbReference type="SUPFAM" id="SSF46785">
    <property type="entry name" value="Winged helix' DNA-binding domain"/>
    <property type="match status" value="1"/>
</dbReference>